<proteinExistence type="predicted"/>
<dbReference type="Gene3D" id="3.10.580.10">
    <property type="entry name" value="CBS-domain"/>
    <property type="match status" value="1"/>
</dbReference>
<feature type="transmembrane region" description="Helical" evidence="1">
    <location>
        <begin position="233"/>
        <end position="259"/>
    </location>
</feature>
<dbReference type="PROSITE" id="PS51371">
    <property type="entry name" value="CBS"/>
    <property type="match status" value="2"/>
</dbReference>
<dbReference type="CDD" id="cd04606">
    <property type="entry name" value="CBS_pair_Mg_transporter"/>
    <property type="match status" value="1"/>
</dbReference>
<keyword evidence="1" id="KW-1133">Transmembrane helix</keyword>
<dbReference type="InterPro" id="IPR006669">
    <property type="entry name" value="MgtE_transporter"/>
</dbReference>
<dbReference type="GO" id="GO:0016020">
    <property type="term" value="C:membrane"/>
    <property type="evidence" value="ECO:0007669"/>
    <property type="project" value="InterPro"/>
</dbReference>
<name>A0A382V1B1_9ZZZZ</name>
<dbReference type="EMBL" id="UINC01148115">
    <property type="protein sequence ID" value="SVD39815.1"/>
    <property type="molecule type" value="Genomic_DNA"/>
</dbReference>
<feature type="non-terminal residue" evidence="3">
    <location>
        <position position="263"/>
    </location>
</feature>
<reference evidence="3" key="1">
    <citation type="submission" date="2018-05" db="EMBL/GenBank/DDBJ databases">
        <authorList>
            <person name="Lanie J.A."/>
            <person name="Ng W.-L."/>
            <person name="Kazmierczak K.M."/>
            <person name="Andrzejewski T.M."/>
            <person name="Davidsen T.M."/>
            <person name="Wayne K.J."/>
            <person name="Tettelin H."/>
            <person name="Glass J.I."/>
            <person name="Rusch D."/>
            <person name="Podicherti R."/>
            <person name="Tsui H.-C.T."/>
            <person name="Winkler M.E."/>
        </authorList>
    </citation>
    <scope>NUCLEOTIDE SEQUENCE</scope>
</reference>
<dbReference type="AlphaFoldDB" id="A0A382V1B1"/>
<dbReference type="SUPFAM" id="SSF161093">
    <property type="entry name" value="MgtE membrane domain-like"/>
    <property type="match status" value="1"/>
</dbReference>
<protein>
    <recommendedName>
        <fullName evidence="2">CBS domain-containing protein</fullName>
    </recommendedName>
</protein>
<dbReference type="GO" id="GO:0015095">
    <property type="term" value="F:magnesium ion transmembrane transporter activity"/>
    <property type="evidence" value="ECO:0007669"/>
    <property type="project" value="InterPro"/>
</dbReference>
<dbReference type="InterPro" id="IPR000644">
    <property type="entry name" value="CBS_dom"/>
</dbReference>
<feature type="domain" description="CBS" evidence="2">
    <location>
        <begin position="58"/>
        <end position="123"/>
    </location>
</feature>
<sequence>MNVSDLSEVLDETSPDVAADVLREMPGELRAETLSTMKGATGVLPLIDYEDDDAGGLMTPRYIALNETMTVRKAIEYIRSTPTEIDISEVTYILVVDPQNVLKGGLNVSQLVTAENEDYIADVMYPNVISVSAETDQEECALIMERYNLLTLPVVDERGRLEGIVKIEDMIYVLQEEATEDMYRMVGVAEEEKILGPFWDSVKGRLPWLCVNLATAGLAALVITLFQSTLGQVVALAAFLPVIAGQGGIVGTQTLTLVVRSMA</sequence>
<keyword evidence="1" id="KW-0812">Transmembrane</keyword>
<dbReference type="InterPro" id="IPR036739">
    <property type="entry name" value="SLC41_membr_dom_sf"/>
</dbReference>
<dbReference type="Pfam" id="PF00571">
    <property type="entry name" value="CBS"/>
    <property type="match status" value="1"/>
</dbReference>
<accession>A0A382V1B1</accession>
<dbReference type="SUPFAM" id="SSF54631">
    <property type="entry name" value="CBS-domain pair"/>
    <property type="match status" value="1"/>
</dbReference>
<dbReference type="PANTHER" id="PTHR43773">
    <property type="entry name" value="MAGNESIUM TRANSPORTER MGTE"/>
    <property type="match status" value="1"/>
</dbReference>
<dbReference type="PANTHER" id="PTHR43773:SF1">
    <property type="entry name" value="MAGNESIUM TRANSPORTER MGTE"/>
    <property type="match status" value="1"/>
</dbReference>
<dbReference type="InterPro" id="IPR046342">
    <property type="entry name" value="CBS_dom_sf"/>
</dbReference>
<evidence type="ECO:0000313" key="3">
    <source>
        <dbReference type="EMBL" id="SVD39815.1"/>
    </source>
</evidence>
<organism evidence="3">
    <name type="scientific">marine metagenome</name>
    <dbReference type="NCBI Taxonomy" id="408172"/>
    <lineage>
        <taxon>unclassified sequences</taxon>
        <taxon>metagenomes</taxon>
        <taxon>ecological metagenomes</taxon>
    </lineage>
</organism>
<feature type="domain" description="CBS" evidence="2">
    <location>
        <begin position="124"/>
        <end position="180"/>
    </location>
</feature>
<gene>
    <name evidence="3" type="ORF">METZ01_LOCUS392669</name>
</gene>
<evidence type="ECO:0000256" key="1">
    <source>
        <dbReference type="SAM" id="Phobius"/>
    </source>
</evidence>
<keyword evidence="1" id="KW-0472">Membrane</keyword>
<evidence type="ECO:0000259" key="2">
    <source>
        <dbReference type="PROSITE" id="PS51371"/>
    </source>
</evidence>
<dbReference type="SMART" id="SM00116">
    <property type="entry name" value="CBS"/>
    <property type="match status" value="1"/>
</dbReference>
<dbReference type="Gene3D" id="1.10.357.20">
    <property type="entry name" value="SLC41 divalent cation transporters, integral membrane domain"/>
    <property type="match status" value="1"/>
</dbReference>
<feature type="transmembrane region" description="Helical" evidence="1">
    <location>
        <begin position="206"/>
        <end position="227"/>
    </location>
</feature>